<name>A0AAW1AI88_9HYME</name>
<comment type="caution">
    <text evidence="1">The sequence shown here is derived from an EMBL/GenBank/DDBJ whole genome shotgun (WGS) entry which is preliminary data.</text>
</comment>
<gene>
    <name evidence="1" type="ORF">QLX08_000930</name>
</gene>
<keyword evidence="2" id="KW-1185">Reference proteome</keyword>
<proteinExistence type="predicted"/>
<evidence type="ECO:0000313" key="2">
    <source>
        <dbReference type="Proteomes" id="UP001432146"/>
    </source>
</evidence>
<reference evidence="1 2" key="1">
    <citation type="submission" date="2024-05" db="EMBL/GenBank/DDBJ databases">
        <title>The nuclear and mitochondrial genome assemblies of Tetragonisca angustula (Apidae: Meliponini), a tiny yet remarkable pollinator in the Neotropics.</title>
        <authorList>
            <person name="Ferrari R."/>
            <person name="Ricardo P.C."/>
            <person name="Dias F.C."/>
            <person name="Araujo N.S."/>
            <person name="Soares D.O."/>
            <person name="Zhou Q.-S."/>
            <person name="Zhu C.-D."/>
            <person name="Coutinho L."/>
            <person name="Airas M.C."/>
            <person name="Batista T.M."/>
        </authorList>
    </citation>
    <scope>NUCLEOTIDE SEQUENCE [LARGE SCALE GENOMIC DNA]</scope>
    <source>
        <strain evidence="1">ASF017062</strain>
        <tissue evidence="1">Abdomen</tissue>
    </source>
</reference>
<sequence length="145" mass="16296">METRTRLIPSGECVALSSSLTPRKRSRTRPRGNVGINSSSTSSLCRLGVGQQRFISPAYVRHDVTATMCVSDRESRKVSCVEAKKMGEKVKVDVLSRRRNTVRQVSQGDRCGRHLPGFKMRHPSIDVDLPLKQSRAMISRRFDPI</sequence>
<evidence type="ECO:0000313" key="1">
    <source>
        <dbReference type="EMBL" id="KAK9309451.1"/>
    </source>
</evidence>
<dbReference type="EMBL" id="JAWNGG020000011">
    <property type="protein sequence ID" value="KAK9309451.1"/>
    <property type="molecule type" value="Genomic_DNA"/>
</dbReference>
<dbReference type="AlphaFoldDB" id="A0AAW1AI88"/>
<organism evidence="1 2">
    <name type="scientific">Tetragonisca angustula</name>
    <dbReference type="NCBI Taxonomy" id="166442"/>
    <lineage>
        <taxon>Eukaryota</taxon>
        <taxon>Metazoa</taxon>
        <taxon>Ecdysozoa</taxon>
        <taxon>Arthropoda</taxon>
        <taxon>Hexapoda</taxon>
        <taxon>Insecta</taxon>
        <taxon>Pterygota</taxon>
        <taxon>Neoptera</taxon>
        <taxon>Endopterygota</taxon>
        <taxon>Hymenoptera</taxon>
        <taxon>Apocrita</taxon>
        <taxon>Aculeata</taxon>
        <taxon>Apoidea</taxon>
        <taxon>Anthophila</taxon>
        <taxon>Apidae</taxon>
        <taxon>Tetragonisca</taxon>
    </lineage>
</organism>
<dbReference type="Proteomes" id="UP001432146">
    <property type="component" value="Unassembled WGS sequence"/>
</dbReference>
<protein>
    <submittedName>
        <fullName evidence="1">Uncharacterized protein</fullName>
    </submittedName>
</protein>
<accession>A0AAW1AI88</accession>